<sequence length="312" mass="34767">MSLGGLQVSTNYGRTATFASIHIRLNADIELIPISPSNTITGFVAFEMRFIKQIQAAAEQAHAILACFERVGIQSQCCGEQPNIPDILDCESHQTPEDQLQYDEKFSHSTHSIGSDDYQTYASLKNVQKIQASTGVQGQSRSRSRISGMKLEYHNHPSPGIVGQWMHHLDDGFELSQDEDVQSLTIWLLPIGFSSQSPGMEIGQVAAVKIETTLSCSVTFRAPDFQSISPQVLQHRQYQTDSDEKLTAISWILNLSSERVQAVITTNGSRRNPLILVPEEVPPFDQVRKLYFEIELLGCRLSPQTTSLWKSS</sequence>
<accession>A0A7T6XMX9</accession>
<dbReference type="GeneID" id="90953036"/>
<reference evidence="1 2" key="1">
    <citation type="submission" date="2020-08" db="EMBL/GenBank/DDBJ databases">
        <title>The completed genome sequence of the pathogenic ascomycete fungus Penicillium digitatum.</title>
        <authorList>
            <person name="Wang M."/>
        </authorList>
    </citation>
    <scope>NUCLEOTIDE SEQUENCE [LARGE SCALE GENOMIC DNA]</scope>
    <source>
        <strain evidence="1 2">PdW03</strain>
    </source>
</reference>
<name>A0A7T6XMX9_PENDI</name>
<dbReference type="RefSeq" id="XP_065956920.1">
    <property type="nucleotide sequence ID" value="XM_066101837.1"/>
</dbReference>
<evidence type="ECO:0000313" key="2">
    <source>
        <dbReference type="Proteomes" id="UP000595662"/>
    </source>
</evidence>
<keyword evidence="1" id="KW-0560">Oxidoreductase</keyword>
<protein>
    <submittedName>
        <fullName evidence="1">Peroxidase, 2 family protein</fullName>
    </submittedName>
</protein>
<dbReference type="Proteomes" id="UP000595662">
    <property type="component" value="Chromosome 3"/>
</dbReference>
<organism evidence="1 2">
    <name type="scientific">Penicillium digitatum</name>
    <name type="common">Green mold</name>
    <dbReference type="NCBI Taxonomy" id="36651"/>
    <lineage>
        <taxon>Eukaryota</taxon>
        <taxon>Fungi</taxon>
        <taxon>Dikarya</taxon>
        <taxon>Ascomycota</taxon>
        <taxon>Pezizomycotina</taxon>
        <taxon>Eurotiomycetes</taxon>
        <taxon>Eurotiomycetidae</taxon>
        <taxon>Eurotiales</taxon>
        <taxon>Aspergillaceae</taxon>
        <taxon>Penicillium</taxon>
    </lineage>
</organism>
<dbReference type="GO" id="GO:0004601">
    <property type="term" value="F:peroxidase activity"/>
    <property type="evidence" value="ECO:0007669"/>
    <property type="project" value="UniProtKB-KW"/>
</dbReference>
<evidence type="ECO:0000313" key="1">
    <source>
        <dbReference type="EMBL" id="QQK44129.1"/>
    </source>
</evidence>
<dbReference type="AlphaFoldDB" id="A0A7T6XMX9"/>
<keyword evidence="1" id="KW-0575">Peroxidase</keyword>
<proteinExistence type="predicted"/>
<gene>
    <name evidence="1" type="ORF">Pdw03_8030</name>
</gene>
<dbReference type="EMBL" id="CP060776">
    <property type="protein sequence ID" value="QQK44129.1"/>
    <property type="molecule type" value="Genomic_DNA"/>
</dbReference>